<dbReference type="RefSeq" id="WP_080620949.1">
    <property type="nucleotide sequence ID" value="NZ_CAWMZI010000001.1"/>
</dbReference>
<reference evidence="2" key="1">
    <citation type="submission" date="2017-12" db="EMBL/GenBank/DDBJ databases">
        <title>FDA dAtabase for Regulatory Grade micrObial Sequences (FDA-ARGOS): Supporting development and validation of Infectious Disease Dx tests.</title>
        <authorList>
            <person name="Campos J."/>
            <person name="Goldberg B."/>
            <person name="Tallon L."/>
            <person name="Sadzewicz L."/>
            <person name="Sengamalay N."/>
            <person name="Ott S."/>
            <person name="Godinez A."/>
            <person name="Nagaraj S."/>
            <person name="Vyas G."/>
            <person name="Aluvathingal J."/>
            <person name="Nadendla S."/>
            <person name="Geyer C."/>
            <person name="Nandy P."/>
            <person name="Hobson J."/>
            <person name="Sichtig H."/>
        </authorList>
    </citation>
    <scope>NUCLEOTIDE SEQUENCE</scope>
    <source>
        <strain evidence="2">FDAARGOS_252</strain>
    </source>
</reference>
<dbReference type="InterPro" id="IPR011049">
    <property type="entry name" value="Serralysin-like_metalloprot_C"/>
</dbReference>
<proteinExistence type="predicted"/>
<dbReference type="eggNOG" id="COG2931">
    <property type="taxonomic scope" value="Bacteria"/>
</dbReference>
<dbReference type="Proteomes" id="UP000191257">
    <property type="component" value="Chromosome"/>
</dbReference>
<dbReference type="STRING" id="147645.A6J80_06935"/>
<evidence type="ECO:0000313" key="3">
    <source>
        <dbReference type="Proteomes" id="UP000191257"/>
    </source>
</evidence>
<protein>
    <recommendedName>
        <fullName evidence="4">Calcium-binding protein</fullName>
    </recommendedName>
</protein>
<dbReference type="SUPFAM" id="SSF51120">
    <property type="entry name" value="beta-Roll"/>
    <property type="match status" value="1"/>
</dbReference>
<dbReference type="PRINTS" id="PR00313">
    <property type="entry name" value="CABNDNGRPT"/>
</dbReference>
<gene>
    <name evidence="2" type="ORF">A6J80_06935</name>
</gene>
<feature type="region of interest" description="Disordered" evidence="1">
    <location>
        <begin position="24"/>
        <end position="103"/>
    </location>
</feature>
<dbReference type="AlphaFoldDB" id="A0A1V0GR22"/>
<dbReference type="KEGG" id="pye:A6J80_06935"/>
<evidence type="ECO:0000313" key="2">
    <source>
        <dbReference type="EMBL" id="ARC36149.1"/>
    </source>
</evidence>
<keyword evidence="3" id="KW-1185">Reference proteome</keyword>
<name>A0A1V0GR22_9RHOB</name>
<dbReference type="EMBL" id="CP020442">
    <property type="protein sequence ID" value="ARC36149.1"/>
    <property type="molecule type" value="Genomic_DNA"/>
</dbReference>
<organism evidence="2 3">
    <name type="scientific">Paracoccus yeei</name>
    <dbReference type="NCBI Taxonomy" id="147645"/>
    <lineage>
        <taxon>Bacteria</taxon>
        <taxon>Pseudomonadati</taxon>
        <taxon>Pseudomonadota</taxon>
        <taxon>Alphaproteobacteria</taxon>
        <taxon>Rhodobacterales</taxon>
        <taxon>Paracoccaceae</taxon>
        <taxon>Paracoccus</taxon>
    </lineage>
</organism>
<sequence length="446" mass="45094">MNEWLLLLLIPLGGAALGQLFQQDDDDGEREETPSPTEGTEGDDILRAPDGYSGAVNGAAGDDSITVGSPDDPDDYSQRSIARPDDAGWLGASGWNPEDLDNVPEGVVAARGGAGDDTITGAGRGIDIDGGAGDDRIALAGDDAGGGDNVFAAVARGGAGDDDIAVTGRDAVVLGDAGDDSIAASGSHMRIDGGGGADRIDVAGLTESSIALGAGDSVTGRGDGDDGLRFLLREGADFTGNASDETLRLLGSARIDGAGGDDRLTLDELAPGSSTLIGGAGDDTIEGAGQANPGQSSWHADLVGRSDDRLDGGTGDDLILFDRADTVTGDAGADQLIGYVDAGQTATVTDFTAGQDVLRVNLDPDDSTAGADPFGHVLVEERDGATLIRVQGSDVVRLEGATGLSVGFEIGDTYSSDTPQYVDAQGNPVDPAALDVIVNRYERFDT</sequence>
<dbReference type="Gene3D" id="2.150.10.10">
    <property type="entry name" value="Serralysin-like metalloprotease, C-terminal"/>
    <property type="match status" value="1"/>
</dbReference>
<accession>A0A1V0GR22</accession>
<evidence type="ECO:0000256" key="1">
    <source>
        <dbReference type="SAM" id="MobiDB-lite"/>
    </source>
</evidence>
<evidence type="ECO:0008006" key="4">
    <source>
        <dbReference type="Google" id="ProtNLM"/>
    </source>
</evidence>